<dbReference type="AlphaFoldDB" id="A0A0B7B2I8"/>
<reference evidence="1" key="1">
    <citation type="submission" date="2014-12" db="EMBL/GenBank/DDBJ databases">
        <title>Insight into the proteome of Arion vulgaris.</title>
        <authorList>
            <person name="Aradska J."/>
            <person name="Bulat T."/>
            <person name="Smidak R."/>
            <person name="Sarate P."/>
            <person name="Gangsoo J."/>
            <person name="Sialana F."/>
            <person name="Bilban M."/>
            <person name="Lubec G."/>
        </authorList>
    </citation>
    <scope>NUCLEOTIDE SEQUENCE</scope>
    <source>
        <tissue evidence="1">Skin</tissue>
    </source>
</reference>
<evidence type="ECO:0000313" key="2">
    <source>
        <dbReference type="EMBL" id="CEK87555.1"/>
    </source>
</evidence>
<protein>
    <submittedName>
        <fullName evidence="1">Uncharacterized protein</fullName>
    </submittedName>
</protein>
<organism evidence="1">
    <name type="scientific">Arion vulgaris</name>
    <dbReference type="NCBI Taxonomy" id="1028688"/>
    <lineage>
        <taxon>Eukaryota</taxon>
        <taxon>Metazoa</taxon>
        <taxon>Spiralia</taxon>
        <taxon>Lophotrochozoa</taxon>
        <taxon>Mollusca</taxon>
        <taxon>Gastropoda</taxon>
        <taxon>Heterobranchia</taxon>
        <taxon>Euthyneura</taxon>
        <taxon>Panpulmonata</taxon>
        <taxon>Eupulmonata</taxon>
        <taxon>Stylommatophora</taxon>
        <taxon>Helicina</taxon>
        <taxon>Arionoidea</taxon>
        <taxon>Arionidae</taxon>
        <taxon>Arion</taxon>
    </lineage>
</organism>
<proteinExistence type="predicted"/>
<gene>
    <name evidence="1" type="primary">ORF160030</name>
    <name evidence="2" type="synonym">ORF160032</name>
</gene>
<sequence length="57" mass="6663">MALSLQAEMTCYLQKALHKAYKLYSSSNNPKDLNKRKMQCNHHYSGMHREKGAKNTY</sequence>
<name>A0A0B7B2I8_9EUPU</name>
<evidence type="ECO:0000313" key="1">
    <source>
        <dbReference type="EMBL" id="CEK87554.1"/>
    </source>
</evidence>
<dbReference type="EMBL" id="HACG01040690">
    <property type="protein sequence ID" value="CEK87555.1"/>
    <property type="molecule type" value="Transcribed_RNA"/>
</dbReference>
<accession>A0A0B7B2I8</accession>
<dbReference type="EMBL" id="HACG01040689">
    <property type="protein sequence ID" value="CEK87554.1"/>
    <property type="molecule type" value="Transcribed_RNA"/>
</dbReference>